<gene>
    <name evidence="2" type="ORF">PSYJA_37664</name>
</gene>
<feature type="domain" description="Condensation" evidence="1">
    <location>
        <begin position="35"/>
        <end position="108"/>
    </location>
</feature>
<dbReference type="Gene3D" id="3.30.559.30">
    <property type="entry name" value="Nonribosomal peptide synthetase, condensation domain"/>
    <property type="match status" value="1"/>
</dbReference>
<dbReference type="HOGENOM" id="CLU_2176436_0_0_6"/>
<name>F3FVX0_PSESX</name>
<dbReference type="EMBL" id="AEAH01002458">
    <property type="protein sequence ID" value="EGH34362.1"/>
    <property type="molecule type" value="Genomic_DNA"/>
</dbReference>
<evidence type="ECO:0000313" key="2">
    <source>
        <dbReference type="EMBL" id="EGH34362.1"/>
    </source>
</evidence>
<dbReference type="Pfam" id="PF00668">
    <property type="entry name" value="Condensation"/>
    <property type="match status" value="1"/>
</dbReference>
<sequence length="110" mass="11965">FFREMLGDVDEPTLPFGLQDVRGDGHGIEEAHQPLPAELSQRLRAQARLQGVSAASLHHLAWARVLGRLCGRNNVVFGTVLLGRMRGGEGVGRALGMFINTLPLRVDVVV</sequence>
<dbReference type="Proteomes" id="UP000004471">
    <property type="component" value="Unassembled WGS sequence"/>
</dbReference>
<organism evidence="2 3">
    <name type="scientific">Pseudomonas syringae pv. japonica str. M301072</name>
    <dbReference type="NCBI Taxonomy" id="629262"/>
    <lineage>
        <taxon>Bacteria</taxon>
        <taxon>Pseudomonadati</taxon>
        <taxon>Pseudomonadota</taxon>
        <taxon>Gammaproteobacteria</taxon>
        <taxon>Pseudomonadales</taxon>
        <taxon>Pseudomonadaceae</taxon>
        <taxon>Pseudomonas</taxon>
        <taxon>Pseudomonas syringae</taxon>
    </lineage>
</organism>
<dbReference type="PANTHER" id="PTHR45527">
    <property type="entry name" value="NONRIBOSOMAL PEPTIDE SYNTHETASE"/>
    <property type="match status" value="1"/>
</dbReference>
<dbReference type="GO" id="GO:0043041">
    <property type="term" value="P:amino acid activation for nonribosomal peptide biosynthetic process"/>
    <property type="evidence" value="ECO:0007669"/>
    <property type="project" value="TreeGrafter"/>
</dbReference>
<dbReference type="SUPFAM" id="SSF52777">
    <property type="entry name" value="CoA-dependent acyltransferases"/>
    <property type="match status" value="1"/>
</dbReference>
<dbReference type="AlphaFoldDB" id="F3FVX0"/>
<feature type="non-terminal residue" evidence="2">
    <location>
        <position position="110"/>
    </location>
</feature>
<dbReference type="GO" id="GO:0005737">
    <property type="term" value="C:cytoplasm"/>
    <property type="evidence" value="ECO:0007669"/>
    <property type="project" value="TreeGrafter"/>
</dbReference>
<accession>F3FVX0</accession>
<dbReference type="GO" id="GO:0044550">
    <property type="term" value="P:secondary metabolite biosynthetic process"/>
    <property type="evidence" value="ECO:0007669"/>
    <property type="project" value="TreeGrafter"/>
</dbReference>
<reference evidence="2 3" key="1">
    <citation type="journal article" date="2011" name="PLoS Pathog.">
        <title>Dynamic evolution of pathogenicity revealed by sequencing and comparative genomics of 19 Pseudomonas syringae isolates.</title>
        <authorList>
            <person name="Baltrus D.A."/>
            <person name="Nishimura M.T."/>
            <person name="Romanchuk A."/>
            <person name="Chang J.H."/>
            <person name="Mukhtar M.S."/>
            <person name="Cherkis K."/>
            <person name="Roach J."/>
            <person name="Grant S.R."/>
            <person name="Jones C.D."/>
            <person name="Dangl J.L."/>
        </authorList>
    </citation>
    <scope>NUCLEOTIDE SEQUENCE [LARGE SCALE GENOMIC DNA]</scope>
    <source>
        <strain evidence="3">M301072PT</strain>
    </source>
</reference>
<dbReference type="InterPro" id="IPR001242">
    <property type="entry name" value="Condensation_dom"/>
</dbReference>
<evidence type="ECO:0000259" key="1">
    <source>
        <dbReference type="Pfam" id="PF00668"/>
    </source>
</evidence>
<proteinExistence type="predicted"/>
<comment type="caution">
    <text evidence="2">The sequence shown here is derived from an EMBL/GenBank/DDBJ whole genome shotgun (WGS) entry which is preliminary data.</text>
</comment>
<protein>
    <submittedName>
        <fullName evidence="2">Amino acid adenylation</fullName>
    </submittedName>
</protein>
<feature type="non-terminal residue" evidence="2">
    <location>
        <position position="1"/>
    </location>
</feature>
<dbReference type="GO" id="GO:0003824">
    <property type="term" value="F:catalytic activity"/>
    <property type="evidence" value="ECO:0007669"/>
    <property type="project" value="InterPro"/>
</dbReference>
<dbReference type="PANTHER" id="PTHR45527:SF1">
    <property type="entry name" value="FATTY ACID SYNTHASE"/>
    <property type="match status" value="1"/>
</dbReference>
<evidence type="ECO:0000313" key="3">
    <source>
        <dbReference type="Proteomes" id="UP000004471"/>
    </source>
</evidence>
<dbReference type="GO" id="GO:0031177">
    <property type="term" value="F:phosphopantetheine binding"/>
    <property type="evidence" value="ECO:0007669"/>
    <property type="project" value="TreeGrafter"/>
</dbReference>